<dbReference type="KEGG" id="dpt:Deipr_2320"/>
<evidence type="ECO:0000313" key="3">
    <source>
        <dbReference type="Proteomes" id="UP000007718"/>
    </source>
</evidence>
<dbReference type="AlphaFoldDB" id="F0RQ86"/>
<feature type="region of interest" description="Disordered" evidence="1">
    <location>
        <begin position="178"/>
        <end position="202"/>
    </location>
</feature>
<evidence type="ECO:0000256" key="1">
    <source>
        <dbReference type="SAM" id="MobiDB-lite"/>
    </source>
</evidence>
<dbReference type="RefSeq" id="WP_013615799.1">
    <property type="nucleotide sequence ID" value="NC_015162.1"/>
</dbReference>
<feature type="compositionally biased region" description="Polar residues" evidence="1">
    <location>
        <begin position="187"/>
        <end position="198"/>
    </location>
</feature>
<keyword evidence="2" id="KW-0614">Plasmid</keyword>
<dbReference type="EMBL" id="CP002538">
    <property type="protein sequence ID" value="ADY27445.1"/>
    <property type="molecule type" value="Genomic_DNA"/>
</dbReference>
<dbReference type="Proteomes" id="UP000007718">
    <property type="component" value="Plasmid pDEIPR02"/>
</dbReference>
<geneLocation type="plasmid" evidence="2 3">
    <name>pDEIPR02</name>
</geneLocation>
<name>F0RQ86_DEIPM</name>
<evidence type="ECO:0000313" key="2">
    <source>
        <dbReference type="EMBL" id="ADY27445.1"/>
    </source>
</evidence>
<reference evidence="2 3" key="2">
    <citation type="journal article" date="2012" name="Stand. Genomic Sci.">
        <title>Complete genome sequence of the orange-red pigmented, radioresistant Deinococcus proteolyticus type strain (MRP(T)).</title>
        <authorList>
            <person name="Copeland A."/>
            <person name="Zeytun A."/>
            <person name="Yassawong M."/>
            <person name="Nolan M."/>
            <person name="Lucas S."/>
            <person name="Hammon N."/>
            <person name="Deshpande S."/>
            <person name="Cheng J.F."/>
            <person name="Han C."/>
            <person name="Tapia R."/>
            <person name="Goodwin L.A."/>
            <person name="Pitluck S."/>
            <person name="Mavromatis K."/>
            <person name="Liolios K."/>
            <person name="Pagani I."/>
            <person name="Ivanova N."/>
            <person name="Mikhailova N."/>
            <person name="Pati A."/>
            <person name="Chen A."/>
            <person name="Palaniappan K."/>
            <person name="Land M."/>
            <person name="Hauser L."/>
            <person name="Jeffries C.D."/>
            <person name="Brambilla E.M."/>
            <person name="Rohde M."/>
            <person name="Sikorski J."/>
            <person name="Pukall R."/>
            <person name="Goker M."/>
            <person name="Detter J.C."/>
            <person name="Woyke T."/>
            <person name="Bristow J."/>
            <person name="Eisen J.A."/>
            <person name="Markowitz V."/>
            <person name="Hugenholtz P."/>
            <person name="Kyrpides N.C."/>
            <person name="Klenk H.P."/>
            <person name="Lapidus A."/>
        </authorList>
    </citation>
    <scope>NUCLEOTIDE SEQUENCE [LARGE SCALE GENOMIC DNA]</scope>
    <source>
        <strain evidence="3">ATCC 35074 / DSM 20540 / JCM 6276 / NBRC 101906 / NCIMB 13154 / VKM Ac-1939 / CCM 2703 / MRP</strain>
        <plasmid evidence="3">Plasmid pDEIPR02</plasmid>
    </source>
</reference>
<proteinExistence type="predicted"/>
<dbReference type="HOGENOM" id="CLU_1265223_0_0_0"/>
<accession>F0RQ86</accession>
<gene>
    <name evidence="2" type="ordered locus">Deipr_2320</name>
</gene>
<keyword evidence="3" id="KW-1185">Reference proteome</keyword>
<protein>
    <submittedName>
        <fullName evidence="2">Uncharacterized protein</fullName>
    </submittedName>
</protein>
<sequence length="218" mass="23962">MNENALTVSDLYGLEEIHYLAALLSILGLTPTLRRGWGGTLILFTESTEHVSICGVPFRAAPPEAVYPPEMLNMLPEGSQHRAADLRQRAEFLADALDLDPNHSGYRQVIRTAGELFPAVQPALRLGAGQERQLSDISAALDALGFEQASAYIRAEVKRFAEQYVDIAKLAMQFRDSAEQEREITPESGTAPESSTAPERSALLDLLKVRSEQPRMNA</sequence>
<organism evidence="2 3">
    <name type="scientific">Deinococcus proteolyticus (strain ATCC 35074 / DSM 20540 / JCM 6276 / NBRC 101906 / NCIMB 13154 / VKM Ac-1939 / CCM 2703 / MRP)</name>
    <dbReference type="NCBI Taxonomy" id="693977"/>
    <lineage>
        <taxon>Bacteria</taxon>
        <taxon>Thermotogati</taxon>
        <taxon>Deinococcota</taxon>
        <taxon>Deinococci</taxon>
        <taxon>Deinococcales</taxon>
        <taxon>Deinococcaceae</taxon>
        <taxon>Deinococcus</taxon>
    </lineage>
</organism>
<reference evidence="3" key="1">
    <citation type="submission" date="2011-02" db="EMBL/GenBank/DDBJ databases">
        <title>The complete sequence of plasmid2 of Deinococcus proteolyticus DSM 20540.</title>
        <authorList>
            <consortium name="US DOE Joint Genome Institute (JGI-PGF)"/>
            <person name="Lucas S."/>
            <person name="Copeland A."/>
            <person name="Lapidus A."/>
            <person name="Bruce D."/>
            <person name="Goodwin L."/>
            <person name="Pitluck S."/>
            <person name="Kyrpides N."/>
            <person name="Mavromatis K."/>
            <person name="Pagani I."/>
            <person name="Ivanova N."/>
            <person name="Ovchinnikova G."/>
            <person name="Zeytun A."/>
            <person name="Detter J.C."/>
            <person name="Han C."/>
            <person name="Land M."/>
            <person name="Hauser L."/>
            <person name="Markowitz V."/>
            <person name="Cheng J.-F."/>
            <person name="Hugenholtz P."/>
            <person name="Woyke T."/>
            <person name="Wu D."/>
            <person name="Pukall R."/>
            <person name="Steenblock K."/>
            <person name="Brambilla E."/>
            <person name="Klenk H.-P."/>
            <person name="Eisen J.A."/>
        </authorList>
    </citation>
    <scope>NUCLEOTIDE SEQUENCE [LARGE SCALE GENOMIC DNA]</scope>
    <source>
        <strain evidence="3">ATCC 35074 / DSM 20540 / JCM 6276 / NBRC 101906 / NCIMB 13154 / VKM Ac-1939 / CCM 2703 / MRP</strain>
        <plasmid evidence="3">Plasmid pDEIPR02</plasmid>
    </source>
</reference>